<evidence type="ECO:0000256" key="10">
    <source>
        <dbReference type="ARBA" id="ARBA00034306"/>
    </source>
</evidence>
<keyword evidence="4" id="KW-0072">Autophagy</keyword>
<evidence type="ECO:0000313" key="12">
    <source>
        <dbReference type="Ensembl" id="ENSLOCP00000005325.1"/>
    </source>
</evidence>
<dbReference type="GO" id="GO:0005829">
    <property type="term" value="C:cytosol"/>
    <property type="evidence" value="ECO:0007669"/>
    <property type="project" value="UniProtKB-SubCell"/>
</dbReference>
<dbReference type="OMA" id="NGPKPCV"/>
<keyword evidence="13" id="KW-1185">Reference proteome</keyword>
<sequence>MFQRLTSLFFGEVEEVYKECSGPKPCISEADEDDWLLVSLPGSYSHSRGRGLSCPFPCPRGSTPLSPGCQSDCSSGFERCCMDESWFVTPPPCFTAEGSTPEASPMEDLLIEHPSMSVYVSTGNQSVAEETGSLVLQETSQRVDPAVSAGRALSSRPPRGSASQAAALAKVAQVSRVQRAKARSERRQLGRHRLQRQNRLRDLPRHSGPARGGFLHQPCQRRFNY</sequence>
<evidence type="ECO:0000256" key="11">
    <source>
        <dbReference type="SAM" id="MobiDB-lite"/>
    </source>
</evidence>
<dbReference type="GO" id="GO:0005634">
    <property type="term" value="C:nucleus"/>
    <property type="evidence" value="ECO:0000318"/>
    <property type="project" value="GO_Central"/>
</dbReference>
<evidence type="ECO:0000256" key="9">
    <source>
        <dbReference type="ARBA" id="ARBA00023329"/>
    </source>
</evidence>
<feature type="region of interest" description="Disordered" evidence="11">
    <location>
        <begin position="179"/>
        <end position="225"/>
    </location>
</feature>
<accession>W5MAB6</accession>
<organism evidence="12 13">
    <name type="scientific">Lepisosteus oculatus</name>
    <name type="common">Spotted gar</name>
    <dbReference type="NCBI Taxonomy" id="7918"/>
    <lineage>
        <taxon>Eukaryota</taxon>
        <taxon>Metazoa</taxon>
        <taxon>Chordata</taxon>
        <taxon>Craniata</taxon>
        <taxon>Vertebrata</taxon>
        <taxon>Euteleostomi</taxon>
        <taxon>Actinopterygii</taxon>
        <taxon>Neopterygii</taxon>
        <taxon>Holostei</taxon>
        <taxon>Semionotiformes</taxon>
        <taxon>Lepisosteidae</taxon>
        <taxon>Lepisosteus</taxon>
    </lineage>
</organism>
<keyword evidence="3" id="KW-0963">Cytoplasm</keyword>
<dbReference type="Ensembl" id="ENSLOCT00000005333.1">
    <property type="protein sequence ID" value="ENSLOCP00000005325.1"/>
    <property type="gene ID" value="ENSLOCG00000004455.1"/>
</dbReference>
<dbReference type="PANTHER" id="PTHR31671">
    <property type="entry name" value="DIABETES AND OBESITY REGULATED, ISOFORM G"/>
    <property type="match status" value="1"/>
</dbReference>
<proteinExistence type="predicted"/>
<dbReference type="GO" id="GO:0031410">
    <property type="term" value="C:cytoplasmic vesicle"/>
    <property type="evidence" value="ECO:0007669"/>
    <property type="project" value="UniProtKB-KW"/>
</dbReference>
<dbReference type="HOGENOM" id="CLU_091034_0_0_1"/>
<reference evidence="12" key="2">
    <citation type="submission" date="2025-08" db="UniProtKB">
        <authorList>
            <consortium name="Ensembl"/>
        </authorList>
    </citation>
    <scope>IDENTIFICATION</scope>
</reference>
<dbReference type="Bgee" id="ENSLOCG00000004455">
    <property type="expression patterns" value="Expressed in testis and 13 other cell types or tissues"/>
</dbReference>
<dbReference type="eggNOG" id="ENOG502RZHB">
    <property type="taxonomic scope" value="Eukaryota"/>
</dbReference>
<dbReference type="InParanoid" id="W5MAB6"/>
<dbReference type="GeneTree" id="ENSGT00530000063829"/>
<evidence type="ECO:0000256" key="4">
    <source>
        <dbReference type="ARBA" id="ARBA00023006"/>
    </source>
</evidence>
<keyword evidence="9" id="KW-0968">Cytoplasmic vesicle</keyword>
<dbReference type="EMBL" id="AHAT01025258">
    <property type="status" value="NOT_ANNOTATED_CDS"/>
    <property type="molecule type" value="Genomic_DNA"/>
</dbReference>
<dbReference type="STRING" id="7918.ENSLOCP00000005325"/>
<keyword evidence="5" id="KW-0805">Transcription regulation</keyword>
<dbReference type="PANTHER" id="PTHR31671:SF2">
    <property type="entry name" value="TUMOR PROTEIN P53-INDUCIBLE NUCLEAR PROTEIN 2"/>
    <property type="match status" value="1"/>
</dbReference>
<evidence type="ECO:0000256" key="5">
    <source>
        <dbReference type="ARBA" id="ARBA00023015"/>
    </source>
</evidence>
<feature type="compositionally biased region" description="Basic residues" evidence="11">
    <location>
        <begin position="189"/>
        <end position="198"/>
    </location>
</feature>
<dbReference type="GO" id="GO:0005776">
    <property type="term" value="C:autophagosome"/>
    <property type="evidence" value="ECO:0000318"/>
    <property type="project" value="GO_Central"/>
</dbReference>
<name>W5MAB6_LEPOC</name>
<dbReference type="Pfam" id="PF14839">
    <property type="entry name" value="DOR"/>
    <property type="match status" value="1"/>
</dbReference>
<comment type="subcellular location">
    <subcellularLocation>
        <location evidence="2">Cytoplasm</location>
        <location evidence="2">Cytosol</location>
    </subcellularLocation>
    <subcellularLocation>
        <location evidence="1">Cytoplasmic vesicle</location>
        <location evidence="1">Autophagosome</location>
    </subcellularLocation>
    <subcellularLocation>
        <location evidence="10">Nucleus</location>
        <location evidence="10">Nuclear body</location>
    </subcellularLocation>
</comment>
<dbReference type="GO" id="GO:0045893">
    <property type="term" value="P:positive regulation of DNA-templated transcription"/>
    <property type="evidence" value="ECO:0000318"/>
    <property type="project" value="GO_Central"/>
</dbReference>
<protein>
    <submittedName>
        <fullName evidence="12">Tumor protein p53 inducible nuclear protein 2</fullName>
    </submittedName>
</protein>
<keyword evidence="7" id="KW-0804">Transcription</keyword>
<keyword evidence="8" id="KW-0539">Nucleus</keyword>
<dbReference type="GO" id="GO:0000045">
    <property type="term" value="P:autophagosome assembly"/>
    <property type="evidence" value="ECO:0000318"/>
    <property type="project" value="GO_Central"/>
</dbReference>
<dbReference type="InterPro" id="IPR029431">
    <property type="entry name" value="TP53INP"/>
</dbReference>
<evidence type="ECO:0000256" key="3">
    <source>
        <dbReference type="ARBA" id="ARBA00022490"/>
    </source>
</evidence>
<keyword evidence="6" id="KW-0010">Activator</keyword>
<reference evidence="12" key="3">
    <citation type="submission" date="2025-09" db="UniProtKB">
        <authorList>
            <consortium name="Ensembl"/>
        </authorList>
    </citation>
    <scope>IDENTIFICATION</scope>
</reference>
<dbReference type="AlphaFoldDB" id="W5MAB6"/>
<reference evidence="13" key="1">
    <citation type="submission" date="2011-12" db="EMBL/GenBank/DDBJ databases">
        <title>The Draft Genome of Lepisosteus oculatus.</title>
        <authorList>
            <consortium name="The Broad Institute Genome Assembly &amp; Analysis Group"/>
            <consortium name="Computational R&amp;D Group"/>
            <consortium name="and Sequencing Platform"/>
            <person name="Di Palma F."/>
            <person name="Alfoldi J."/>
            <person name="Johnson J."/>
            <person name="Berlin A."/>
            <person name="Gnerre S."/>
            <person name="Jaffe D."/>
            <person name="MacCallum I."/>
            <person name="Young S."/>
            <person name="Walker B.J."/>
            <person name="Lander E.S."/>
            <person name="Lindblad-Toh K."/>
        </authorList>
    </citation>
    <scope>NUCLEOTIDE SEQUENCE [LARGE SCALE GENOMIC DNA]</scope>
</reference>
<dbReference type="GO" id="GO:0016604">
    <property type="term" value="C:nuclear body"/>
    <property type="evidence" value="ECO:0007669"/>
    <property type="project" value="UniProtKB-SubCell"/>
</dbReference>
<evidence type="ECO:0000256" key="1">
    <source>
        <dbReference type="ARBA" id="ARBA00004419"/>
    </source>
</evidence>
<evidence type="ECO:0000256" key="2">
    <source>
        <dbReference type="ARBA" id="ARBA00004514"/>
    </source>
</evidence>
<evidence type="ECO:0000313" key="13">
    <source>
        <dbReference type="Proteomes" id="UP000018468"/>
    </source>
</evidence>
<evidence type="ECO:0000256" key="6">
    <source>
        <dbReference type="ARBA" id="ARBA00023159"/>
    </source>
</evidence>
<evidence type="ECO:0000256" key="8">
    <source>
        <dbReference type="ARBA" id="ARBA00023242"/>
    </source>
</evidence>
<dbReference type="Proteomes" id="UP000018468">
    <property type="component" value="Linkage group LG18"/>
</dbReference>
<evidence type="ECO:0000256" key="7">
    <source>
        <dbReference type="ARBA" id="ARBA00023163"/>
    </source>
</evidence>